<dbReference type="STRING" id="667725.A0A0L0F7Y8"/>
<proteinExistence type="predicted"/>
<dbReference type="RefSeq" id="XP_014146737.1">
    <property type="nucleotide sequence ID" value="XM_014291262.1"/>
</dbReference>
<dbReference type="GeneID" id="25915109"/>
<dbReference type="Proteomes" id="UP000054560">
    <property type="component" value="Unassembled WGS sequence"/>
</dbReference>
<dbReference type="EMBL" id="KQ246442">
    <property type="protein sequence ID" value="KNC72835.1"/>
    <property type="molecule type" value="Genomic_DNA"/>
</dbReference>
<keyword evidence="2" id="KW-1185">Reference proteome</keyword>
<gene>
    <name evidence="1" type="ORF">SARC_14605</name>
</gene>
<name>A0A0L0F7Y8_9EUKA</name>
<evidence type="ECO:0000313" key="2">
    <source>
        <dbReference type="Proteomes" id="UP000054560"/>
    </source>
</evidence>
<dbReference type="AlphaFoldDB" id="A0A0L0F7Y8"/>
<sequence>MLYQNLKVSCRYKSDPSSVYFGRRHVPFSDFTDDTSDHQPVTNETWAQRLDRFQDTILPTLHRLTMRYTDTLTRNFDRLHADDLVHFEEGDVVMVKSEGRTSKAMRPLFGPYVFKGRNGHEYDLAHRDGSIPSEFKGRPVRVEVIRLVLMSTDPPLDESLWREDGSAFRHIIKHRMNYDTGQMEYLVRRREGEPTWETAEAFDDANDIVAYHKVTQTRSRKRRREAV</sequence>
<accession>A0A0L0F7Y8</accession>
<protein>
    <recommendedName>
        <fullName evidence="3">Chromo domain-containing protein</fullName>
    </recommendedName>
</protein>
<organism evidence="1 2">
    <name type="scientific">Sphaeroforma arctica JP610</name>
    <dbReference type="NCBI Taxonomy" id="667725"/>
    <lineage>
        <taxon>Eukaryota</taxon>
        <taxon>Ichthyosporea</taxon>
        <taxon>Ichthyophonida</taxon>
        <taxon>Sphaeroforma</taxon>
    </lineage>
</organism>
<evidence type="ECO:0000313" key="1">
    <source>
        <dbReference type="EMBL" id="KNC72835.1"/>
    </source>
</evidence>
<evidence type="ECO:0008006" key="3">
    <source>
        <dbReference type="Google" id="ProtNLM"/>
    </source>
</evidence>
<reference evidence="1 2" key="1">
    <citation type="submission" date="2011-02" db="EMBL/GenBank/DDBJ databases">
        <title>The Genome Sequence of Sphaeroforma arctica JP610.</title>
        <authorList>
            <consortium name="The Broad Institute Genome Sequencing Platform"/>
            <person name="Russ C."/>
            <person name="Cuomo C."/>
            <person name="Young S.K."/>
            <person name="Zeng Q."/>
            <person name="Gargeya S."/>
            <person name="Alvarado L."/>
            <person name="Berlin A."/>
            <person name="Chapman S.B."/>
            <person name="Chen Z."/>
            <person name="Freedman E."/>
            <person name="Gellesch M."/>
            <person name="Goldberg J."/>
            <person name="Griggs A."/>
            <person name="Gujja S."/>
            <person name="Heilman E."/>
            <person name="Heiman D."/>
            <person name="Howarth C."/>
            <person name="Mehta T."/>
            <person name="Neiman D."/>
            <person name="Pearson M."/>
            <person name="Roberts A."/>
            <person name="Saif S."/>
            <person name="Shea T."/>
            <person name="Shenoy N."/>
            <person name="Sisk P."/>
            <person name="Stolte C."/>
            <person name="Sykes S."/>
            <person name="White J."/>
            <person name="Yandava C."/>
            <person name="Burger G."/>
            <person name="Gray M.W."/>
            <person name="Holland P.W.H."/>
            <person name="King N."/>
            <person name="Lang F.B.F."/>
            <person name="Roger A.J."/>
            <person name="Ruiz-Trillo I."/>
            <person name="Haas B."/>
            <person name="Nusbaum C."/>
            <person name="Birren B."/>
        </authorList>
    </citation>
    <scope>NUCLEOTIDE SEQUENCE [LARGE SCALE GENOMIC DNA]</scope>
    <source>
        <strain evidence="1 2">JP610</strain>
    </source>
</reference>